<keyword evidence="13" id="KW-0407">Ion channel</keyword>
<dbReference type="PANTHER" id="PTHR10217">
    <property type="entry name" value="VOLTAGE AND LIGAND GATED POTASSIUM CHANNEL"/>
    <property type="match status" value="1"/>
</dbReference>
<dbReference type="InterPro" id="IPR035965">
    <property type="entry name" value="PAS-like_dom_sf"/>
</dbReference>
<dbReference type="PRINTS" id="PR01463">
    <property type="entry name" value="EAGCHANLFMLY"/>
</dbReference>
<evidence type="ECO:0000256" key="15">
    <source>
        <dbReference type="SAM" id="MobiDB-lite"/>
    </source>
</evidence>
<dbReference type="PRINTS" id="PR01470">
    <property type="entry name" value="ERGCHANNEL"/>
</dbReference>
<reference evidence="19" key="1">
    <citation type="submission" date="2019-05" db="EMBL/GenBank/DDBJ databases">
        <title>Annotation for the trematode Fasciolopsis buski.</title>
        <authorList>
            <person name="Choi Y.-J."/>
        </authorList>
    </citation>
    <scope>NUCLEOTIDE SEQUENCE</scope>
    <source>
        <strain evidence="19">HT</strain>
        <tissue evidence="19">Whole worm</tissue>
    </source>
</reference>
<keyword evidence="5 16" id="KW-0812">Transmembrane</keyword>
<evidence type="ECO:0000259" key="18">
    <source>
        <dbReference type="PROSITE" id="PS50113"/>
    </source>
</evidence>
<keyword evidence="10" id="KW-0406">Ion transport</keyword>
<dbReference type="Pfam" id="PF13426">
    <property type="entry name" value="PAS_9"/>
    <property type="match status" value="1"/>
</dbReference>
<dbReference type="InterPro" id="IPR000700">
    <property type="entry name" value="PAS-assoc_C"/>
</dbReference>
<evidence type="ECO:0000256" key="8">
    <source>
        <dbReference type="ARBA" id="ARBA00022958"/>
    </source>
</evidence>
<evidence type="ECO:0000256" key="11">
    <source>
        <dbReference type="ARBA" id="ARBA00023136"/>
    </source>
</evidence>
<dbReference type="PROSITE" id="PS50113">
    <property type="entry name" value="PAC"/>
    <property type="match status" value="1"/>
</dbReference>
<feature type="compositionally biased region" description="Basic and acidic residues" evidence="15">
    <location>
        <begin position="1223"/>
        <end position="1232"/>
    </location>
</feature>
<dbReference type="Pfam" id="PF00520">
    <property type="entry name" value="Ion_trans"/>
    <property type="match status" value="1"/>
</dbReference>
<keyword evidence="20" id="KW-1185">Reference proteome</keyword>
<protein>
    <submittedName>
        <fullName evidence="19">Potassium voltage-gated channel subfamily H member 8</fullName>
    </submittedName>
</protein>
<keyword evidence="9 16" id="KW-1133">Transmembrane helix</keyword>
<evidence type="ECO:0000256" key="14">
    <source>
        <dbReference type="ARBA" id="ARBA00034430"/>
    </source>
</evidence>
<dbReference type="Pfam" id="PF00027">
    <property type="entry name" value="cNMP_binding"/>
    <property type="match status" value="1"/>
</dbReference>
<dbReference type="GO" id="GO:0005886">
    <property type="term" value="C:plasma membrane"/>
    <property type="evidence" value="ECO:0007669"/>
    <property type="project" value="UniProtKB-SubCell"/>
</dbReference>
<dbReference type="SUPFAM" id="SSF55785">
    <property type="entry name" value="PYP-like sensor domain (PAS domain)"/>
    <property type="match status" value="1"/>
</dbReference>
<feature type="region of interest" description="Disordered" evidence="15">
    <location>
        <begin position="315"/>
        <end position="349"/>
    </location>
</feature>
<keyword evidence="8" id="KW-0630">Potassium</keyword>
<keyword evidence="11 16" id="KW-0472">Membrane</keyword>
<keyword evidence="3" id="KW-1003">Cell membrane</keyword>
<dbReference type="Gene3D" id="1.10.287.70">
    <property type="match status" value="1"/>
</dbReference>
<feature type="transmembrane region" description="Helical" evidence="16">
    <location>
        <begin position="408"/>
        <end position="428"/>
    </location>
</feature>
<organism evidence="19 20">
    <name type="scientific">Fasciolopsis buskii</name>
    <dbReference type="NCBI Taxonomy" id="27845"/>
    <lineage>
        <taxon>Eukaryota</taxon>
        <taxon>Metazoa</taxon>
        <taxon>Spiralia</taxon>
        <taxon>Lophotrochozoa</taxon>
        <taxon>Platyhelminthes</taxon>
        <taxon>Trematoda</taxon>
        <taxon>Digenea</taxon>
        <taxon>Plagiorchiida</taxon>
        <taxon>Echinostomata</taxon>
        <taxon>Echinostomatoidea</taxon>
        <taxon>Fasciolidae</taxon>
        <taxon>Fasciolopsis</taxon>
    </lineage>
</organism>
<dbReference type="InterPro" id="IPR003967">
    <property type="entry name" value="K_chnl_volt-dep_ERG"/>
</dbReference>
<feature type="transmembrane region" description="Helical" evidence="16">
    <location>
        <begin position="655"/>
        <end position="675"/>
    </location>
</feature>
<feature type="compositionally biased region" description="Polar residues" evidence="15">
    <location>
        <begin position="1189"/>
        <end position="1220"/>
    </location>
</feature>
<feature type="region of interest" description="Disordered" evidence="15">
    <location>
        <begin position="1181"/>
        <end position="1232"/>
    </location>
</feature>
<comment type="catalytic activity">
    <reaction evidence="14">
        <text>K(+)(in) = K(+)(out)</text>
        <dbReference type="Rhea" id="RHEA:29463"/>
        <dbReference type="ChEBI" id="CHEBI:29103"/>
    </reaction>
</comment>
<comment type="caution">
    <text evidence="19">The sequence shown here is derived from an EMBL/GenBank/DDBJ whole genome shotgun (WGS) entry which is preliminary data.</text>
</comment>
<dbReference type="GO" id="GO:0005249">
    <property type="term" value="F:voltage-gated potassium channel activity"/>
    <property type="evidence" value="ECO:0007669"/>
    <property type="project" value="InterPro"/>
</dbReference>
<dbReference type="Proteomes" id="UP000728185">
    <property type="component" value="Unassembled WGS sequence"/>
</dbReference>
<evidence type="ECO:0000256" key="4">
    <source>
        <dbReference type="ARBA" id="ARBA00022538"/>
    </source>
</evidence>
<dbReference type="InterPro" id="IPR050818">
    <property type="entry name" value="KCNH_animal-type"/>
</dbReference>
<dbReference type="Gene3D" id="3.30.450.20">
    <property type="entry name" value="PAS domain"/>
    <property type="match status" value="1"/>
</dbReference>
<evidence type="ECO:0000259" key="17">
    <source>
        <dbReference type="PROSITE" id="PS50042"/>
    </source>
</evidence>
<evidence type="ECO:0000256" key="1">
    <source>
        <dbReference type="ARBA" id="ARBA00004651"/>
    </source>
</evidence>
<dbReference type="CDD" id="cd00130">
    <property type="entry name" value="PAS"/>
    <property type="match status" value="1"/>
</dbReference>
<dbReference type="Gene3D" id="1.10.1200.260">
    <property type="match status" value="1"/>
</dbReference>
<keyword evidence="12" id="KW-0325">Glycoprotein</keyword>
<comment type="subcellular location">
    <subcellularLocation>
        <location evidence="1">Cell membrane</location>
        <topology evidence="1">Multi-pass membrane protein</topology>
    </subcellularLocation>
</comment>
<evidence type="ECO:0000256" key="5">
    <source>
        <dbReference type="ARBA" id="ARBA00022692"/>
    </source>
</evidence>
<evidence type="ECO:0000313" key="19">
    <source>
        <dbReference type="EMBL" id="KAA0184480.1"/>
    </source>
</evidence>
<feature type="transmembrane region" description="Helical" evidence="16">
    <location>
        <begin position="625"/>
        <end position="643"/>
    </location>
</feature>
<evidence type="ECO:0000313" key="20">
    <source>
        <dbReference type="Proteomes" id="UP000728185"/>
    </source>
</evidence>
<dbReference type="FunFam" id="3.30.450.20:FF:000001">
    <property type="entry name" value="Potassium voltage-gated channel subfamily H member 7"/>
    <property type="match status" value="1"/>
</dbReference>
<evidence type="ECO:0000256" key="3">
    <source>
        <dbReference type="ARBA" id="ARBA00022475"/>
    </source>
</evidence>
<dbReference type="InterPro" id="IPR018490">
    <property type="entry name" value="cNMP-bd_dom_sf"/>
</dbReference>
<dbReference type="InterPro" id="IPR005821">
    <property type="entry name" value="Ion_trans_dom"/>
</dbReference>
<gene>
    <name evidence="19" type="ORF">FBUS_02782</name>
</gene>
<evidence type="ECO:0000256" key="6">
    <source>
        <dbReference type="ARBA" id="ARBA00022826"/>
    </source>
</evidence>
<feature type="compositionally biased region" description="Low complexity" evidence="15">
    <location>
        <begin position="1250"/>
        <end position="1264"/>
    </location>
</feature>
<accession>A0A8E0VGG0</accession>
<dbReference type="CDD" id="cd00038">
    <property type="entry name" value="CAP_ED"/>
    <property type="match status" value="1"/>
</dbReference>
<feature type="region of interest" description="Disordered" evidence="15">
    <location>
        <begin position="220"/>
        <end position="251"/>
    </location>
</feature>
<feature type="domain" description="PAC" evidence="18">
    <location>
        <begin position="92"/>
        <end position="144"/>
    </location>
</feature>
<keyword evidence="7" id="KW-0851">Voltage-gated channel</keyword>
<dbReference type="EMBL" id="LUCM01011078">
    <property type="protein sequence ID" value="KAA0184480.1"/>
    <property type="molecule type" value="Genomic_DNA"/>
</dbReference>
<sequence length="1300" mass="146402">MPQRKGLVAPQNTFLDTIATRFDGTHSNFVLGNAQVVEHPIVYCSDGLIELTGYSRSQIMSRCCSCSFLWGEKTTEEAKQLITDALEKKKKLQIEVYFHKKTGCAFLCLMDIVPIKNDKSQVVLFLVSHKDITNERQNKGPSCSTASQHHFSNKIHRNLTAGNGHSDQLGRPKPASFLSAGLATTITAAALGTTAFRKNKLLGYLHANRIQIAQVCPPRSVPVRYPSTSSTGKETSDEKHPLSRLSRRSRKRLSVNATDDIVPLTEDGSVSSCQNSLLGKRSLGSIRDLHHCESGQGDDSLEPKLQTVANQTILVSGSDDDNDEDNDDNESSADTTDSDSSDKPSTAYKFQRRRSRAVLYQLSGRFEQKSKRKTQLKRFQRISGKEAIPEYKVQDVQASRFIILHYSLFKIVWDWMILICTFYIAVMVPYNAAFSLDTDGKDLLICDIIVELLFIIDIVLNFATTFVSKSGQVVYHTRAIAINYLRGWFFLDLVAAIPFDVILAVHNRDMNGTIGGVPILTAFSIFPNTVNQGSWIQLLKLARLLRLARLFQKIERYSQYSTVILGLLMCMFFLIAHWFACGWFWIGWADYESSKTKEYSWLFELSRRMQVSALWNHTDSWSRRALYVSSLYFTTTSLTSVGFGNVSPNTVNEKIFSIIAMLIGALMHAAVFGNVTTLIQRIYARRSAYQTKNQDLKDFTRAHHIPKPLKQRMLEFFQAMWAINQGIDKEAIMQSFPENVRGDIALHLNREMLSLPIFKSASPGCRKCLAQMIMTRFATPGEYLINQGDLIRNIFLVCSGSLEILGPEGTVVGLLGKCDIFGSDIDELPSIGFSAYDVKSLTYCELQCLALDSNFLNLLNEYPKFRKEFAIALHEELSFNIREGFDPSVASEVLPAITLRPEQTDVSSFDEEVDEKLNSSIPDDSENNLNKPVQRTLHSCLVQAGKTNTGADRQTRISSATGMTVNGEKEITLSSNDISIEPTLSRTLDFIDNQTLNQQHQQSSPPEATVWPVELDDQARSAHNSHLVKNSTEERRHSWPDLNTEQTVHFSRDFHSNQYFQGAWFRGHTKQSSKPVMMFRAAEMGTPRSDSPVKQSHHQISEHQFLYHIQQELRTMRTEIRWIAKHINSVMDRMDKLELAKSGSAKPLSRTTVRSFSAQSPIFHSSSYLKSTTKIANMHDDLCTIDPDSPNQQISSDEPTFSDTSPTEKSSGNRHSSILFNSDHPESPRQPADHKVVKFQLPPRGTLNKQHSQSSNRSRHSPNSQVFQRGRIQSSGSDSTLTRLGTPFKRPGSPARLKQN</sequence>
<proteinExistence type="predicted"/>
<evidence type="ECO:0000256" key="16">
    <source>
        <dbReference type="SAM" id="Phobius"/>
    </source>
</evidence>
<dbReference type="InterPro" id="IPR000595">
    <property type="entry name" value="cNMP-bd_dom"/>
</dbReference>
<dbReference type="GO" id="GO:0042391">
    <property type="term" value="P:regulation of membrane potential"/>
    <property type="evidence" value="ECO:0007669"/>
    <property type="project" value="TreeGrafter"/>
</dbReference>
<evidence type="ECO:0000256" key="10">
    <source>
        <dbReference type="ARBA" id="ARBA00023065"/>
    </source>
</evidence>
<evidence type="ECO:0000256" key="7">
    <source>
        <dbReference type="ARBA" id="ARBA00022882"/>
    </source>
</evidence>
<dbReference type="SMART" id="SM00100">
    <property type="entry name" value="cNMP"/>
    <property type="match status" value="1"/>
</dbReference>
<keyword evidence="4" id="KW-0633">Potassium transport</keyword>
<dbReference type="Gene3D" id="2.60.120.10">
    <property type="entry name" value="Jelly Rolls"/>
    <property type="match status" value="1"/>
</dbReference>
<feature type="region of interest" description="Disordered" evidence="15">
    <location>
        <begin position="904"/>
        <end position="930"/>
    </location>
</feature>
<evidence type="ECO:0000256" key="13">
    <source>
        <dbReference type="ARBA" id="ARBA00023303"/>
    </source>
</evidence>
<feature type="transmembrane region" description="Helical" evidence="16">
    <location>
        <begin position="560"/>
        <end position="586"/>
    </location>
</feature>
<dbReference type="SUPFAM" id="SSF81324">
    <property type="entry name" value="Voltage-gated potassium channels"/>
    <property type="match status" value="1"/>
</dbReference>
<evidence type="ECO:0000256" key="12">
    <source>
        <dbReference type="ARBA" id="ARBA00023180"/>
    </source>
</evidence>
<dbReference type="PROSITE" id="PS50042">
    <property type="entry name" value="CNMP_BINDING_3"/>
    <property type="match status" value="1"/>
</dbReference>
<dbReference type="InterPro" id="IPR003938">
    <property type="entry name" value="K_chnl_volt-dep_EAG/ELK/ERG"/>
</dbReference>
<feature type="domain" description="Cyclic nucleotide-binding" evidence="17">
    <location>
        <begin position="757"/>
        <end position="822"/>
    </location>
</feature>
<feature type="region of interest" description="Disordered" evidence="15">
    <location>
        <begin position="1244"/>
        <end position="1300"/>
    </location>
</feature>
<keyword evidence="2" id="KW-0813">Transport</keyword>
<dbReference type="OrthoDB" id="447251at2759"/>
<dbReference type="InterPro" id="IPR000014">
    <property type="entry name" value="PAS"/>
</dbReference>
<name>A0A8E0VGG0_9TREM</name>
<feature type="transmembrane region" description="Helical" evidence="16">
    <location>
        <begin position="448"/>
        <end position="467"/>
    </location>
</feature>
<keyword evidence="6" id="KW-0631">Potassium channel</keyword>
<evidence type="ECO:0000256" key="2">
    <source>
        <dbReference type="ARBA" id="ARBA00022448"/>
    </source>
</evidence>
<feature type="compositionally biased region" description="Polar residues" evidence="15">
    <location>
        <begin position="1265"/>
        <end position="1283"/>
    </location>
</feature>
<dbReference type="InterPro" id="IPR014710">
    <property type="entry name" value="RmlC-like_jellyroll"/>
</dbReference>
<feature type="compositionally biased region" description="Polar residues" evidence="15">
    <location>
        <begin position="918"/>
        <end position="930"/>
    </location>
</feature>
<feature type="transmembrane region" description="Helical" evidence="16">
    <location>
        <begin position="488"/>
        <end position="505"/>
    </location>
</feature>
<evidence type="ECO:0000256" key="9">
    <source>
        <dbReference type="ARBA" id="ARBA00022989"/>
    </source>
</evidence>
<dbReference type="FunFam" id="1.10.1200.260:FF:000002">
    <property type="entry name" value="Potassium voltage-gated channel subfamily H member 8"/>
    <property type="match status" value="1"/>
</dbReference>
<dbReference type="NCBIfam" id="TIGR00229">
    <property type="entry name" value="sensory_box"/>
    <property type="match status" value="1"/>
</dbReference>
<dbReference type="SUPFAM" id="SSF51206">
    <property type="entry name" value="cAMP-binding domain-like"/>
    <property type="match status" value="1"/>
</dbReference>
<feature type="compositionally biased region" description="Acidic residues" evidence="15">
    <location>
        <begin position="318"/>
        <end position="339"/>
    </location>
</feature>
<dbReference type="GO" id="GO:0034702">
    <property type="term" value="C:monoatomic ion channel complex"/>
    <property type="evidence" value="ECO:0007669"/>
    <property type="project" value="UniProtKB-KW"/>
</dbReference>
<dbReference type="PANTHER" id="PTHR10217:SF637">
    <property type="entry name" value="EAG-LIKE K[+] CHANNEL, ISOFORM A"/>
    <property type="match status" value="1"/>
</dbReference>